<evidence type="ECO:0000313" key="5">
    <source>
        <dbReference type="Proteomes" id="UP000325579"/>
    </source>
</evidence>
<feature type="domain" description="Nucleoside phosphorylase" evidence="2">
    <location>
        <begin position="14"/>
        <end position="305"/>
    </location>
</feature>
<proteinExistence type="predicted"/>
<evidence type="ECO:0008006" key="6">
    <source>
        <dbReference type="Google" id="ProtNLM"/>
    </source>
</evidence>
<dbReference type="InterPro" id="IPR002110">
    <property type="entry name" value="Ankyrin_rpt"/>
</dbReference>
<dbReference type="RefSeq" id="XP_031940589.1">
    <property type="nucleotide sequence ID" value="XM_032087385.1"/>
</dbReference>
<dbReference type="SUPFAM" id="SSF48403">
    <property type="entry name" value="Ankyrin repeat"/>
    <property type="match status" value="1"/>
</dbReference>
<dbReference type="Pfam" id="PF24883">
    <property type="entry name" value="NPHP3_N"/>
    <property type="match status" value="1"/>
</dbReference>
<evidence type="ECO:0000313" key="4">
    <source>
        <dbReference type="EMBL" id="KAE8403270.1"/>
    </source>
</evidence>
<keyword evidence="1" id="KW-0677">Repeat</keyword>
<dbReference type="InterPro" id="IPR000845">
    <property type="entry name" value="Nucleoside_phosphorylase_d"/>
</dbReference>
<dbReference type="GeneID" id="43672076"/>
<reference evidence="4 5" key="1">
    <citation type="submission" date="2019-04" db="EMBL/GenBank/DDBJ databases">
        <authorList>
            <consortium name="DOE Joint Genome Institute"/>
            <person name="Mondo S."/>
            <person name="Kjaerbolling I."/>
            <person name="Vesth T."/>
            <person name="Frisvad J.C."/>
            <person name="Nybo J.L."/>
            <person name="Theobald S."/>
            <person name="Kildgaard S."/>
            <person name="Isbrandt T."/>
            <person name="Kuo A."/>
            <person name="Sato A."/>
            <person name="Lyhne E.K."/>
            <person name="Kogle M.E."/>
            <person name="Wiebenga A."/>
            <person name="Kun R.S."/>
            <person name="Lubbers R.J."/>
            <person name="Makela M.R."/>
            <person name="Barry K."/>
            <person name="Chovatia M."/>
            <person name="Clum A."/>
            <person name="Daum C."/>
            <person name="Haridas S."/>
            <person name="He G."/>
            <person name="LaButti K."/>
            <person name="Lipzen A."/>
            <person name="Riley R."/>
            <person name="Salamov A."/>
            <person name="Simmons B.A."/>
            <person name="Magnuson J.K."/>
            <person name="Henrissat B."/>
            <person name="Mortensen U.H."/>
            <person name="Larsen T.O."/>
            <person name="Devries R.P."/>
            <person name="Grigoriev I.V."/>
            <person name="Machida M."/>
            <person name="Baker S.E."/>
            <person name="Andersen M.R."/>
            <person name="Cantor M.N."/>
            <person name="Hua S.X."/>
        </authorList>
    </citation>
    <scope>NUCLEOTIDE SEQUENCE [LARGE SCALE GENOMIC DNA]</scope>
    <source>
        <strain evidence="4 5">CBS 119388</strain>
    </source>
</reference>
<accession>A0A5N7D9X8</accession>
<dbReference type="Pfam" id="PF01048">
    <property type="entry name" value="PNP_UDP_1"/>
    <property type="match status" value="1"/>
</dbReference>
<dbReference type="InterPro" id="IPR056884">
    <property type="entry name" value="NPHP3-like_N"/>
</dbReference>
<feature type="domain" description="Nephrocystin 3-like N-terminal" evidence="3">
    <location>
        <begin position="355"/>
        <end position="537"/>
    </location>
</feature>
<sequence>MASLPCPHDRSQFRIVIICALELEARAVRPAFNEIYNVREHPRLGKARGDPNSYTIGRMGLYYVVLAHMPEAGKASACSVASNVTRSYSNIEMGFLVGICGAVPFRTDSNANCQNERISLGDVIIANGVIQYDLGRETDTGFFRKDTYHDTLGRPTTEIRTFLSKVRANLEYLVDPLHAHFRTIYQFVMTANSGQQQSMTNYSGHSGQVPCDVVMGNSPEDPEQRPPYVHFGLMVSADRVLKSARVRDKLAKDEDVIGFEMEAAGVWANIPVIVVKGVSDYADANKDDRMQRVAAVASAACMRALVDECPISTLSASSRNAEVSALDINRQVIDCLDFDRATYRREDIHTAVEKTCEWIFQKEVYQSWMDDTQLDRHEGFLWIKGGPGTGKSTLMKFILTEAERSRRYTITLSFFFHASGMTLQKSQAGMYRSLLYQFLKADGTPDRCKEEFLRAVGKMSRSDPTANRWDTEDLKHLLLRMMDVLSNGLVNHLVLFLIDAIDECEINKEDTLKMIGFLRQIKGNVSGKQLSLRFCLSRRYYKYVDPRPGKLLELDRLKEHQLDIERYVGQTLRFTNSRIRKQICAKSAGVFLWVKLVVDSLNDDFDKGNVHDVQTRLEKIPQGLDNLYTELLGRDNRPSEELILFFQLILFSSRPLTQEELYFALFFRKIALVKRDTSHTDGIFKMYILDVSKGLAEVTASSPTKSTVQFIHESVREFMLGWFKLEPSLGKNVIGFSHQHLGVLCFDYVRYFRLGNRDFKHFMHLMRQKTYSVSVNNVIKNNIPFFGYAVLNLFYHSNEAQRHDVKQSEFLRGFSAVFDGGFSNFLFYYNSALANTKDWYNDDATFLHFLCDKCLRHLVRQEVLNGSHAWQESGKRGCPMSTAVYNSDLYTIRTLLGCTPDYSGSGSYCNVLEDTIVVQSMKRFLEAIPQGYKVLKSNKLPQGIDIPTLLLKYAVDGANVAVLTLLWCTGLFDFNQESVYGETPLNWALEKRPAFLVYHLLNYEKDGIKVDINKPTHGNPPLKLAIQSKHEREEKINMLLRHGSLDRSCLDARQCNACHWAVHMNDEGLLRRLIDLGFQMNHRGVKGRSPLSHAAEFCKVRMMDILLASDPTQGDEKDADGRSPLSWVAACCFPEEKEAVSDPEAKHLLQRRSLETLLRFKVDVNSEDRNQRTPLMWAVAAGNRTAVQLLSSHKDTDINCCSRFEETPLVIAIMKGDPEIVKILLQTSRADVNLGDINGRTPLSWAFGPWHPLRKDKAQISHCRNPSIARLLFESGADLNITDTFKHTPLWWAQSYDVLLARGNPEIQNYHDSPLTVLSDYLSSLEIMRALQMPTHDEAKFKCEIRLMWLVCEKFGLQAKYPWTSEIGIAILD</sequence>
<protein>
    <recommendedName>
        <fullName evidence="6">Nucleoside phosphorylase domain-containing protein</fullName>
    </recommendedName>
</protein>
<dbReference type="OrthoDB" id="194358at2759"/>
<dbReference type="Pfam" id="PF12796">
    <property type="entry name" value="Ank_2"/>
    <property type="match status" value="1"/>
</dbReference>
<evidence type="ECO:0000256" key="1">
    <source>
        <dbReference type="ARBA" id="ARBA00022737"/>
    </source>
</evidence>
<dbReference type="SMART" id="SM00248">
    <property type="entry name" value="ANK"/>
    <property type="match status" value="8"/>
</dbReference>
<dbReference type="GO" id="GO:0009116">
    <property type="term" value="P:nucleoside metabolic process"/>
    <property type="evidence" value="ECO:0007669"/>
    <property type="project" value="InterPro"/>
</dbReference>
<dbReference type="PANTHER" id="PTHR10039">
    <property type="entry name" value="AMELOGENIN"/>
    <property type="match status" value="1"/>
</dbReference>
<dbReference type="SUPFAM" id="SSF52540">
    <property type="entry name" value="P-loop containing nucleoside triphosphate hydrolases"/>
    <property type="match status" value="1"/>
</dbReference>
<dbReference type="Gene3D" id="3.40.50.300">
    <property type="entry name" value="P-loop containing nucleotide triphosphate hydrolases"/>
    <property type="match status" value="1"/>
</dbReference>
<dbReference type="SUPFAM" id="SSF53167">
    <property type="entry name" value="Purine and uridine phosphorylases"/>
    <property type="match status" value="1"/>
</dbReference>
<dbReference type="EMBL" id="ML736778">
    <property type="protein sequence ID" value="KAE8403270.1"/>
    <property type="molecule type" value="Genomic_DNA"/>
</dbReference>
<dbReference type="PANTHER" id="PTHR10039:SF5">
    <property type="entry name" value="NACHT DOMAIN-CONTAINING PROTEIN"/>
    <property type="match status" value="1"/>
</dbReference>
<keyword evidence="5" id="KW-1185">Reference proteome</keyword>
<dbReference type="Gene3D" id="1.25.40.20">
    <property type="entry name" value="Ankyrin repeat-containing domain"/>
    <property type="match status" value="2"/>
</dbReference>
<dbReference type="GO" id="GO:0003824">
    <property type="term" value="F:catalytic activity"/>
    <property type="evidence" value="ECO:0007669"/>
    <property type="project" value="InterPro"/>
</dbReference>
<dbReference type="InterPro" id="IPR035994">
    <property type="entry name" value="Nucleoside_phosphorylase_sf"/>
</dbReference>
<gene>
    <name evidence="4" type="ORF">BDV37DRAFT_283877</name>
</gene>
<organism evidence="4 5">
    <name type="scientific">Aspergillus pseudonomiae</name>
    <dbReference type="NCBI Taxonomy" id="1506151"/>
    <lineage>
        <taxon>Eukaryota</taxon>
        <taxon>Fungi</taxon>
        <taxon>Dikarya</taxon>
        <taxon>Ascomycota</taxon>
        <taxon>Pezizomycotina</taxon>
        <taxon>Eurotiomycetes</taxon>
        <taxon>Eurotiomycetidae</taxon>
        <taxon>Eurotiales</taxon>
        <taxon>Aspergillaceae</taxon>
        <taxon>Aspergillus</taxon>
        <taxon>Aspergillus subgen. Circumdati</taxon>
    </lineage>
</organism>
<dbReference type="InterPro" id="IPR036770">
    <property type="entry name" value="Ankyrin_rpt-contain_sf"/>
</dbReference>
<dbReference type="InterPro" id="IPR027417">
    <property type="entry name" value="P-loop_NTPase"/>
</dbReference>
<dbReference type="Proteomes" id="UP000325579">
    <property type="component" value="Unassembled WGS sequence"/>
</dbReference>
<dbReference type="Gene3D" id="3.40.50.1580">
    <property type="entry name" value="Nucleoside phosphorylase domain"/>
    <property type="match status" value="1"/>
</dbReference>
<name>A0A5N7D9X8_9EURO</name>
<evidence type="ECO:0000259" key="2">
    <source>
        <dbReference type="Pfam" id="PF01048"/>
    </source>
</evidence>
<evidence type="ECO:0000259" key="3">
    <source>
        <dbReference type="Pfam" id="PF24883"/>
    </source>
</evidence>